<evidence type="ECO:0000313" key="1">
    <source>
        <dbReference type="EMBL" id="PWS39076.1"/>
    </source>
</evidence>
<accession>A0A317FN64</accession>
<name>A0A317FN64_9PROT</name>
<evidence type="ECO:0008006" key="3">
    <source>
        <dbReference type="Google" id="ProtNLM"/>
    </source>
</evidence>
<dbReference type="RefSeq" id="WP_109869697.1">
    <property type="nucleotide sequence ID" value="NZ_QGNA01000001.1"/>
</dbReference>
<proteinExistence type="predicted"/>
<keyword evidence="2" id="KW-1185">Reference proteome</keyword>
<gene>
    <name evidence="1" type="ORF">DFH01_07505</name>
</gene>
<organism evidence="1 2">
    <name type="scientific">Falsiroseomonas bella</name>
    <dbReference type="NCBI Taxonomy" id="2184016"/>
    <lineage>
        <taxon>Bacteria</taxon>
        <taxon>Pseudomonadati</taxon>
        <taxon>Pseudomonadota</taxon>
        <taxon>Alphaproteobacteria</taxon>
        <taxon>Acetobacterales</taxon>
        <taxon>Roseomonadaceae</taxon>
        <taxon>Falsiroseomonas</taxon>
    </lineage>
</organism>
<comment type="caution">
    <text evidence="1">The sequence shown here is derived from an EMBL/GenBank/DDBJ whole genome shotgun (WGS) entry which is preliminary data.</text>
</comment>
<dbReference type="Proteomes" id="UP000245765">
    <property type="component" value="Unassembled WGS sequence"/>
</dbReference>
<reference evidence="2" key="1">
    <citation type="submission" date="2018-05" db="EMBL/GenBank/DDBJ databases">
        <authorList>
            <person name="Du Z."/>
            <person name="Wang X."/>
        </authorList>
    </citation>
    <scope>NUCLEOTIDE SEQUENCE [LARGE SCALE GENOMIC DNA]</scope>
    <source>
        <strain evidence="2">CQN31</strain>
    </source>
</reference>
<protein>
    <recommendedName>
        <fullName evidence="3">DUF1835 domain-containing protein</fullName>
    </recommendedName>
</protein>
<dbReference type="AlphaFoldDB" id="A0A317FN64"/>
<sequence length="304" mass="32941">MGTAHLRCGDDLRARLPAAGWAGDYLAFADPVCQGPVGADGLMAYLGIRARFVALHYGAALQDVRLRLGAEYAALNGLDRFERVLLWFEHDLWDQAALIRVLGLLAERRALEGRLFLMPADGVRPFAALPDAELAALAPAPLTRAQLEAGALAWEGFAAEDPRTLDGLWRRPSPLPHLSAAMRRHLQDLPWTTDGLALTERLLLQAVAAGASEDGAVLRAMLAADPVFQVTDLIILDLRARLAEGPRRLLERGAAWRLTAQGEAVLRGEARHVPAPRFQGGVTVGPNAPWCWDPRFGGVVEARA</sequence>
<evidence type="ECO:0000313" key="2">
    <source>
        <dbReference type="Proteomes" id="UP000245765"/>
    </source>
</evidence>
<dbReference type="OrthoDB" id="127805at2"/>
<dbReference type="EMBL" id="QGNA01000001">
    <property type="protein sequence ID" value="PWS39076.1"/>
    <property type="molecule type" value="Genomic_DNA"/>
</dbReference>